<dbReference type="Proteomes" id="UP000249936">
    <property type="component" value="Unassembled WGS sequence"/>
</dbReference>
<evidence type="ECO:0000313" key="1">
    <source>
        <dbReference type="EMBL" id="SPX40903.1"/>
    </source>
</evidence>
<name>A0A2X1PV07_HAEIF</name>
<dbReference type="EMBL" id="UASK01000003">
    <property type="protein sequence ID" value="SPX40903.1"/>
    <property type="molecule type" value="Genomic_DNA"/>
</dbReference>
<gene>
    <name evidence="1" type="primary">fnr_3</name>
    <name evidence="1" type="ORF">NCTC11872_00482</name>
</gene>
<reference evidence="1 2" key="1">
    <citation type="submission" date="2018-06" db="EMBL/GenBank/DDBJ databases">
        <authorList>
            <consortium name="Pathogen Informatics"/>
            <person name="Doyle S."/>
        </authorList>
    </citation>
    <scope>NUCLEOTIDE SEQUENCE [LARGE SCALE GENOMIC DNA]</scope>
    <source>
        <strain evidence="1 2">NCTC11872</strain>
    </source>
</reference>
<dbReference type="AlphaFoldDB" id="A0A2X1PV07"/>
<accession>A0A2X1PV07</accession>
<dbReference type="GO" id="GO:0003677">
    <property type="term" value="F:DNA binding"/>
    <property type="evidence" value="ECO:0007669"/>
    <property type="project" value="UniProtKB-KW"/>
</dbReference>
<evidence type="ECO:0000313" key="2">
    <source>
        <dbReference type="Proteomes" id="UP000249936"/>
    </source>
</evidence>
<proteinExistence type="predicted"/>
<organism evidence="1 2">
    <name type="scientific">Haemophilus influenzae</name>
    <dbReference type="NCBI Taxonomy" id="727"/>
    <lineage>
        <taxon>Bacteria</taxon>
        <taxon>Pseudomonadati</taxon>
        <taxon>Pseudomonadota</taxon>
        <taxon>Gammaproteobacteria</taxon>
        <taxon>Pasteurellales</taxon>
        <taxon>Pasteurellaceae</taxon>
        <taxon>Haemophilus</taxon>
    </lineage>
</organism>
<protein>
    <submittedName>
        <fullName evidence="1">DNA-binding transcriptional dual regulator</fullName>
    </submittedName>
</protein>
<sequence length="46" mass="5533">MIWQEKCQKLRQQILRLMSSEIKSDQEMILLLSKMNAEERLAAFYS</sequence>
<keyword evidence="1" id="KW-0238">DNA-binding</keyword>